<dbReference type="OrthoDB" id="1098070at2"/>
<proteinExistence type="predicted"/>
<dbReference type="RefSeq" id="WP_133757162.1">
    <property type="nucleotide sequence ID" value="NZ_SOBW01000007.1"/>
</dbReference>
<comment type="caution">
    <text evidence="1">The sequence shown here is derived from an EMBL/GenBank/DDBJ whole genome shotgun (WGS) entry which is preliminary data.</text>
</comment>
<gene>
    <name evidence="1" type="ORF">BXY82_1139</name>
</gene>
<dbReference type="AlphaFoldDB" id="A0A4R7Q9Q2"/>
<evidence type="ECO:0000313" key="2">
    <source>
        <dbReference type="Proteomes" id="UP000294689"/>
    </source>
</evidence>
<reference evidence="1 2" key="1">
    <citation type="submission" date="2019-03" db="EMBL/GenBank/DDBJ databases">
        <title>Genomic Encyclopedia of Archaeal and Bacterial Type Strains, Phase II (KMG-II): from individual species to whole genera.</title>
        <authorList>
            <person name="Goeker M."/>
        </authorList>
    </citation>
    <scope>NUCLEOTIDE SEQUENCE [LARGE SCALE GENOMIC DNA]</scope>
    <source>
        <strain evidence="1 2">DSM 28135</strain>
    </source>
</reference>
<evidence type="ECO:0000313" key="1">
    <source>
        <dbReference type="EMBL" id="TDU43722.1"/>
    </source>
</evidence>
<accession>A0A4R7Q9Q2</accession>
<dbReference type="Proteomes" id="UP000294689">
    <property type="component" value="Unassembled WGS sequence"/>
</dbReference>
<keyword evidence="2" id="KW-1185">Reference proteome</keyword>
<dbReference type="EMBL" id="SOBW01000007">
    <property type="protein sequence ID" value="TDU43722.1"/>
    <property type="molecule type" value="Genomic_DNA"/>
</dbReference>
<protein>
    <submittedName>
        <fullName evidence="1">Uncharacterized protein</fullName>
    </submittedName>
</protein>
<name>A0A4R7Q9Q2_9FLAO</name>
<organism evidence="1 2">
    <name type="scientific">Gelidibacter sediminis</name>
    <dbReference type="NCBI Taxonomy" id="1608710"/>
    <lineage>
        <taxon>Bacteria</taxon>
        <taxon>Pseudomonadati</taxon>
        <taxon>Bacteroidota</taxon>
        <taxon>Flavobacteriia</taxon>
        <taxon>Flavobacteriales</taxon>
        <taxon>Flavobacteriaceae</taxon>
        <taxon>Gelidibacter</taxon>
    </lineage>
</organism>
<sequence length="82" mass="9788">MEIVWTEFAKITYFEVLENLKERWTINEVQEFHGLTNAILNNIKRNQIEFPTVNTEFGIKKAVIHKNVSLYFKREADDNPFI</sequence>